<dbReference type="RefSeq" id="WP_012675682.1">
    <property type="nucleotide sequence ID" value="NC_012440.1"/>
</dbReference>
<dbReference type="GO" id="GO:0022857">
    <property type="term" value="F:transmembrane transporter activity"/>
    <property type="evidence" value="ECO:0007669"/>
    <property type="project" value="InterPro"/>
</dbReference>
<keyword evidence="10" id="KW-1185">Reference proteome</keyword>
<dbReference type="GO" id="GO:0015031">
    <property type="term" value="P:protein transport"/>
    <property type="evidence" value="ECO:0007669"/>
    <property type="project" value="UniProtKB-KW"/>
</dbReference>
<feature type="transmembrane region" description="Helical" evidence="8">
    <location>
        <begin position="12"/>
        <end position="31"/>
    </location>
</feature>
<evidence type="ECO:0000256" key="7">
    <source>
        <dbReference type="RuleBase" id="RU003879"/>
    </source>
</evidence>
<evidence type="ECO:0000313" key="9">
    <source>
        <dbReference type="EMBL" id="ACO03443.1"/>
    </source>
</evidence>
<dbReference type="AlphaFoldDB" id="C0QUA2"/>
<keyword evidence="7" id="KW-0813">Transport</keyword>
<dbReference type="STRING" id="123214.PERMA_0477"/>
<protein>
    <recommendedName>
        <fullName evidence="11">Biopolymer transporter ExbD</fullName>
    </recommendedName>
</protein>
<dbReference type="Pfam" id="PF02472">
    <property type="entry name" value="ExbD"/>
    <property type="match status" value="1"/>
</dbReference>
<keyword evidence="4 7" id="KW-0812">Transmembrane</keyword>
<keyword evidence="3" id="KW-1003">Cell membrane</keyword>
<keyword evidence="7" id="KW-0653">Protein transport</keyword>
<evidence type="ECO:0000256" key="3">
    <source>
        <dbReference type="ARBA" id="ARBA00022475"/>
    </source>
</evidence>
<reference evidence="9 10" key="1">
    <citation type="journal article" date="2009" name="J. Bacteriol.">
        <title>Complete and draft genome sequences of six members of the Aquificales.</title>
        <authorList>
            <person name="Reysenbach A.L."/>
            <person name="Hamamura N."/>
            <person name="Podar M."/>
            <person name="Griffiths E."/>
            <person name="Ferreira S."/>
            <person name="Hochstein R."/>
            <person name="Heidelberg J."/>
            <person name="Johnson J."/>
            <person name="Mead D."/>
            <person name="Pohorille A."/>
            <person name="Sarmiento M."/>
            <person name="Schweighofer K."/>
            <person name="Seshadri R."/>
            <person name="Voytek M.A."/>
        </authorList>
    </citation>
    <scope>NUCLEOTIDE SEQUENCE [LARGE SCALE GENOMIC DNA]</scope>
    <source>
        <strain evidence="10">DSM 14350 / EX-H1</strain>
    </source>
</reference>
<dbReference type="EMBL" id="CP001230">
    <property type="protein sequence ID" value="ACO03443.1"/>
    <property type="molecule type" value="Genomic_DNA"/>
</dbReference>
<dbReference type="PaxDb" id="123214-PERMA_0477"/>
<evidence type="ECO:0000256" key="1">
    <source>
        <dbReference type="ARBA" id="ARBA00004162"/>
    </source>
</evidence>
<evidence type="ECO:0000256" key="4">
    <source>
        <dbReference type="ARBA" id="ARBA00022692"/>
    </source>
</evidence>
<comment type="similarity">
    <text evidence="2 7">Belongs to the ExbD/TolR family.</text>
</comment>
<dbReference type="OrthoDB" id="9935715at2"/>
<evidence type="ECO:0008006" key="11">
    <source>
        <dbReference type="Google" id="ProtNLM"/>
    </source>
</evidence>
<name>C0QUA2_PERMH</name>
<evidence type="ECO:0000256" key="6">
    <source>
        <dbReference type="ARBA" id="ARBA00023136"/>
    </source>
</evidence>
<dbReference type="InterPro" id="IPR003400">
    <property type="entry name" value="ExbD"/>
</dbReference>
<organism evidence="9 10">
    <name type="scientific">Persephonella marina (strain DSM 14350 / EX-H1)</name>
    <dbReference type="NCBI Taxonomy" id="123214"/>
    <lineage>
        <taxon>Bacteria</taxon>
        <taxon>Pseudomonadati</taxon>
        <taxon>Aquificota</taxon>
        <taxon>Aquificia</taxon>
        <taxon>Aquificales</taxon>
        <taxon>Hydrogenothermaceae</taxon>
        <taxon>Persephonella</taxon>
    </lineage>
</organism>
<keyword evidence="6 8" id="KW-0472">Membrane</keyword>
<evidence type="ECO:0000313" key="10">
    <source>
        <dbReference type="Proteomes" id="UP000001366"/>
    </source>
</evidence>
<evidence type="ECO:0000256" key="2">
    <source>
        <dbReference type="ARBA" id="ARBA00005811"/>
    </source>
</evidence>
<evidence type="ECO:0000256" key="8">
    <source>
        <dbReference type="SAM" id="Phobius"/>
    </source>
</evidence>
<dbReference type="eggNOG" id="COG0848">
    <property type="taxonomic scope" value="Bacteria"/>
</dbReference>
<evidence type="ECO:0000256" key="5">
    <source>
        <dbReference type="ARBA" id="ARBA00022989"/>
    </source>
</evidence>
<gene>
    <name evidence="9" type="ordered locus">PERMA_0477</name>
</gene>
<dbReference type="GO" id="GO:0005886">
    <property type="term" value="C:plasma membrane"/>
    <property type="evidence" value="ECO:0007669"/>
    <property type="project" value="UniProtKB-SubCell"/>
</dbReference>
<proteinExistence type="inferred from homology"/>
<sequence>MKFRQGGGKVSVAFIDVFFNLMFLFLILAIIHNSSNEATELDAKDREKNTGNMQILDDSYYIGLKNNKWVVSKDNREVLISDFEEIIKWIKQNKPTSVVILADSKKRIRMNQVFKIIEAIQNSGGNIYYAFQ</sequence>
<accession>C0QUA2</accession>
<comment type="subcellular location">
    <subcellularLocation>
        <location evidence="1">Cell membrane</location>
        <topology evidence="1">Single-pass membrane protein</topology>
    </subcellularLocation>
    <subcellularLocation>
        <location evidence="7">Cell membrane</location>
        <topology evidence="7">Single-pass type II membrane protein</topology>
    </subcellularLocation>
</comment>
<dbReference type="KEGG" id="pmx:PERMA_0477"/>
<dbReference type="Proteomes" id="UP000001366">
    <property type="component" value="Chromosome"/>
</dbReference>
<keyword evidence="5 8" id="KW-1133">Transmembrane helix</keyword>
<dbReference type="HOGENOM" id="CLU_1915083_0_0_0"/>